<reference evidence="14" key="1">
    <citation type="submission" date="2017-01" db="EMBL/GenBank/DDBJ databases">
        <authorList>
            <person name="Varghese N."/>
            <person name="Submissions S."/>
        </authorList>
    </citation>
    <scope>NUCLEOTIDE SEQUENCE [LARGE SCALE GENOMIC DNA]</scope>
    <source>
        <strain evidence="14">DSM 21054</strain>
    </source>
</reference>
<comment type="catalytic activity">
    <reaction evidence="7 9 10">
        <text>2-(2-carboxy-4-methylthiazol-5-yl)ethyl phosphate + 4-amino-2-methyl-5-(diphosphooxymethyl)pyrimidine + 2 H(+) = thiamine phosphate + CO2 + diphosphate</text>
        <dbReference type="Rhea" id="RHEA:47848"/>
        <dbReference type="ChEBI" id="CHEBI:15378"/>
        <dbReference type="ChEBI" id="CHEBI:16526"/>
        <dbReference type="ChEBI" id="CHEBI:33019"/>
        <dbReference type="ChEBI" id="CHEBI:37575"/>
        <dbReference type="ChEBI" id="CHEBI:57841"/>
        <dbReference type="ChEBI" id="CHEBI:62890"/>
        <dbReference type="EC" id="2.5.1.3"/>
    </reaction>
</comment>
<dbReference type="GO" id="GO:0009229">
    <property type="term" value="P:thiamine diphosphate biosynthetic process"/>
    <property type="evidence" value="ECO:0007669"/>
    <property type="project" value="UniProtKB-UniRule"/>
</dbReference>
<dbReference type="InterPro" id="IPR013785">
    <property type="entry name" value="Aldolase_TIM"/>
</dbReference>
<dbReference type="NCBIfam" id="TIGR00693">
    <property type="entry name" value="thiE"/>
    <property type="match status" value="1"/>
</dbReference>
<dbReference type="GO" id="GO:0005737">
    <property type="term" value="C:cytoplasm"/>
    <property type="evidence" value="ECO:0007669"/>
    <property type="project" value="TreeGrafter"/>
</dbReference>
<evidence type="ECO:0000256" key="4">
    <source>
        <dbReference type="ARBA" id="ARBA00022842"/>
    </source>
</evidence>
<gene>
    <name evidence="9" type="primary">thiE</name>
    <name evidence="13" type="ORF">SAMN05421788_101624</name>
</gene>
<dbReference type="UniPathway" id="UPA00060">
    <property type="reaction ID" value="UER00141"/>
</dbReference>
<keyword evidence="3 9" id="KW-0479">Metal-binding</keyword>
<dbReference type="GO" id="GO:0004789">
    <property type="term" value="F:thiamine-phosphate diphosphorylase activity"/>
    <property type="evidence" value="ECO:0007669"/>
    <property type="project" value="UniProtKB-UniRule"/>
</dbReference>
<evidence type="ECO:0000256" key="7">
    <source>
        <dbReference type="ARBA" id="ARBA00047851"/>
    </source>
</evidence>
<dbReference type="OrthoDB" id="9812206at2"/>
<keyword evidence="14" id="KW-1185">Reference proteome</keyword>
<proteinExistence type="inferred from homology"/>
<protein>
    <recommendedName>
        <fullName evidence="9">Thiamine-phosphate synthase</fullName>
        <shortName evidence="9">TP synthase</shortName>
        <shortName evidence="9">TPS</shortName>
        <ecNumber evidence="9">2.5.1.3</ecNumber>
    </recommendedName>
    <alternativeName>
        <fullName evidence="9">Thiamine-phosphate pyrophosphorylase</fullName>
        <shortName evidence="9">TMP pyrophosphorylase</shortName>
        <shortName evidence="9">TMP-PPase</shortName>
    </alternativeName>
</protein>
<dbReference type="HAMAP" id="MF_00097">
    <property type="entry name" value="TMP_synthase"/>
    <property type="match status" value="1"/>
</dbReference>
<keyword evidence="2 9" id="KW-0808">Transferase</keyword>
<comment type="catalytic activity">
    <reaction evidence="6 9 10">
        <text>4-methyl-5-(2-phosphooxyethyl)-thiazole + 4-amino-2-methyl-5-(diphosphooxymethyl)pyrimidine + H(+) = thiamine phosphate + diphosphate</text>
        <dbReference type="Rhea" id="RHEA:22328"/>
        <dbReference type="ChEBI" id="CHEBI:15378"/>
        <dbReference type="ChEBI" id="CHEBI:33019"/>
        <dbReference type="ChEBI" id="CHEBI:37575"/>
        <dbReference type="ChEBI" id="CHEBI:57841"/>
        <dbReference type="ChEBI" id="CHEBI:58296"/>
        <dbReference type="EC" id="2.5.1.3"/>
    </reaction>
</comment>
<dbReference type="Pfam" id="PF02581">
    <property type="entry name" value="TMP-TENI"/>
    <property type="match status" value="1"/>
</dbReference>
<dbReference type="PANTHER" id="PTHR20857:SF15">
    <property type="entry name" value="THIAMINE-PHOSPHATE SYNTHASE"/>
    <property type="match status" value="1"/>
</dbReference>
<feature type="binding site" evidence="9">
    <location>
        <position position="142"/>
    </location>
    <ligand>
        <name>4-amino-2-methyl-5-(diphosphooxymethyl)pyrimidine</name>
        <dbReference type="ChEBI" id="CHEBI:57841"/>
    </ligand>
</feature>
<feature type="binding site" evidence="9">
    <location>
        <position position="75"/>
    </location>
    <ligand>
        <name>Mg(2+)</name>
        <dbReference type="ChEBI" id="CHEBI:18420"/>
    </ligand>
</feature>
<comment type="cofactor">
    <cofactor evidence="9">
        <name>Mg(2+)</name>
        <dbReference type="ChEBI" id="CHEBI:18420"/>
    </cofactor>
    <text evidence="9">Binds 1 Mg(2+) ion per subunit.</text>
</comment>
<dbReference type="EC" id="2.5.1.3" evidence="9"/>
<evidence type="ECO:0000256" key="2">
    <source>
        <dbReference type="ARBA" id="ARBA00022679"/>
    </source>
</evidence>
<dbReference type="AlphaFoldDB" id="A0A173MP62"/>
<accession>A0A173MP62</accession>
<feature type="domain" description="Thiamine phosphate synthase/TenI" evidence="12">
    <location>
        <begin position="24"/>
        <end position="199"/>
    </location>
</feature>
<dbReference type="PANTHER" id="PTHR20857">
    <property type="entry name" value="THIAMINE-PHOSPHATE PYROPHOSPHORYLASE"/>
    <property type="match status" value="1"/>
</dbReference>
<evidence type="ECO:0000256" key="11">
    <source>
        <dbReference type="RuleBase" id="RU004253"/>
    </source>
</evidence>
<evidence type="ECO:0000256" key="10">
    <source>
        <dbReference type="RuleBase" id="RU003826"/>
    </source>
</evidence>
<name>A0A173MP62_9BACT</name>
<feature type="binding site" evidence="9">
    <location>
        <begin position="139"/>
        <end position="141"/>
    </location>
    <ligand>
        <name>2-[(2R,5Z)-2-carboxy-4-methylthiazol-5(2H)-ylidene]ethyl phosphate</name>
        <dbReference type="ChEBI" id="CHEBI:62899"/>
    </ligand>
</feature>
<sequence length="219" mass="23591">MSIHTATTPVIHPLHYISQEQAGLSHTTAIHQALDAGCRWIQLRVKEKTIQEITTLATQTQKLCKQYQAVFILNDYPAIARETGAHGVHLGLTDMPVAEARIIAGPHCIIGGTANTFAHIQQRTQEGCDYIGLGPFRFTTTKQKLSPVLGLQGYAAIVLQAHQQQLALPPVIAIGGITPEDVPGLMQTGVKGIALSGAITHAADRTQVVTYLHTLLNSQ</sequence>
<dbReference type="Gene3D" id="3.20.20.70">
    <property type="entry name" value="Aldolase class I"/>
    <property type="match status" value="1"/>
</dbReference>
<comment type="caution">
    <text evidence="9">Lacks conserved residue(s) required for the propagation of feature annotation.</text>
</comment>
<feature type="binding site" evidence="9">
    <location>
        <position position="94"/>
    </location>
    <ligand>
        <name>Mg(2+)</name>
        <dbReference type="ChEBI" id="CHEBI:18420"/>
    </ligand>
</feature>
<dbReference type="SUPFAM" id="SSF51391">
    <property type="entry name" value="Thiamin phosphate synthase"/>
    <property type="match status" value="1"/>
</dbReference>
<evidence type="ECO:0000259" key="12">
    <source>
        <dbReference type="Pfam" id="PF02581"/>
    </source>
</evidence>
<evidence type="ECO:0000256" key="9">
    <source>
        <dbReference type="HAMAP-Rule" id="MF_00097"/>
    </source>
</evidence>
<dbReference type="GO" id="GO:0000287">
    <property type="term" value="F:magnesium ion binding"/>
    <property type="evidence" value="ECO:0007669"/>
    <property type="project" value="UniProtKB-UniRule"/>
</dbReference>
<comment type="function">
    <text evidence="9">Condenses 4-methyl-5-(beta-hydroxyethyl)thiazole monophosphate (THZ-P) and 2-methyl-4-amino-5-hydroxymethyl pyrimidine pyrophosphate (HMP-PP) to form thiamine monophosphate (TMP).</text>
</comment>
<evidence type="ECO:0000256" key="6">
    <source>
        <dbReference type="ARBA" id="ARBA00047334"/>
    </source>
</evidence>
<feature type="binding site" evidence="9">
    <location>
        <position position="74"/>
    </location>
    <ligand>
        <name>4-amino-2-methyl-5-(diphosphooxymethyl)pyrimidine</name>
        <dbReference type="ChEBI" id="CHEBI:57841"/>
    </ligand>
</feature>
<dbReference type="NCBIfam" id="NF000736">
    <property type="entry name" value="PRK00043.2-3"/>
    <property type="match status" value="1"/>
</dbReference>
<evidence type="ECO:0000313" key="13">
    <source>
        <dbReference type="EMBL" id="SIS68534.1"/>
    </source>
</evidence>
<dbReference type="STRING" id="477680.SAMN05421788_101624"/>
<feature type="binding site" evidence="9">
    <location>
        <position position="176"/>
    </location>
    <ligand>
        <name>2-[(2R,5Z)-2-carboxy-4-methylthiazol-5(2H)-ylidene]ethyl phosphate</name>
        <dbReference type="ChEBI" id="CHEBI:62899"/>
    </ligand>
</feature>
<dbReference type="PROSITE" id="PS50007">
    <property type="entry name" value="PIPLC_X_DOMAIN"/>
    <property type="match status" value="1"/>
</dbReference>
<dbReference type="InterPro" id="IPR034291">
    <property type="entry name" value="TMP_synthase"/>
</dbReference>
<dbReference type="InterPro" id="IPR036206">
    <property type="entry name" value="ThiamineP_synth_sf"/>
</dbReference>
<dbReference type="InterPro" id="IPR022998">
    <property type="entry name" value="ThiamineP_synth_TenI"/>
</dbReference>
<organism evidence="13 14">
    <name type="scientific">Filimonas lacunae</name>
    <dbReference type="NCBI Taxonomy" id="477680"/>
    <lineage>
        <taxon>Bacteria</taxon>
        <taxon>Pseudomonadati</taxon>
        <taxon>Bacteroidota</taxon>
        <taxon>Chitinophagia</taxon>
        <taxon>Chitinophagales</taxon>
        <taxon>Chitinophagaceae</taxon>
        <taxon>Filimonas</taxon>
    </lineage>
</organism>
<dbReference type="RefSeq" id="WP_076375547.1">
    <property type="nucleotide sequence ID" value="NZ_AP017422.1"/>
</dbReference>
<comment type="pathway">
    <text evidence="1 9 11">Cofactor biosynthesis; thiamine diphosphate biosynthesis; thiamine phosphate from 4-amino-2-methyl-5-diphosphomethylpyrimidine and 4-methyl-5-(2-phosphoethyl)-thiazole: step 1/1.</text>
</comment>
<dbReference type="KEGG" id="fln:FLA_5229"/>
<feature type="binding site" evidence="9">
    <location>
        <begin position="42"/>
        <end position="46"/>
    </location>
    <ligand>
        <name>4-amino-2-methyl-5-(diphosphooxymethyl)pyrimidine</name>
        <dbReference type="ChEBI" id="CHEBI:57841"/>
    </ligand>
</feature>
<dbReference type="CDD" id="cd00564">
    <property type="entry name" value="TMP_TenI"/>
    <property type="match status" value="1"/>
</dbReference>
<evidence type="ECO:0000313" key="14">
    <source>
        <dbReference type="Proteomes" id="UP000186917"/>
    </source>
</evidence>
<dbReference type="GO" id="GO:0009228">
    <property type="term" value="P:thiamine biosynthetic process"/>
    <property type="evidence" value="ECO:0007669"/>
    <property type="project" value="UniProtKB-KW"/>
</dbReference>
<dbReference type="Proteomes" id="UP000186917">
    <property type="component" value="Unassembled WGS sequence"/>
</dbReference>
<keyword evidence="4 9" id="KW-0460">Magnesium</keyword>
<evidence type="ECO:0000256" key="8">
    <source>
        <dbReference type="ARBA" id="ARBA00047883"/>
    </source>
</evidence>
<feature type="binding site" evidence="9">
    <location>
        <position position="113"/>
    </location>
    <ligand>
        <name>4-amino-2-methyl-5-(diphosphooxymethyl)pyrimidine</name>
        <dbReference type="ChEBI" id="CHEBI:57841"/>
    </ligand>
</feature>
<evidence type="ECO:0000256" key="1">
    <source>
        <dbReference type="ARBA" id="ARBA00005165"/>
    </source>
</evidence>
<dbReference type="EMBL" id="FTOR01000001">
    <property type="protein sequence ID" value="SIS68534.1"/>
    <property type="molecule type" value="Genomic_DNA"/>
</dbReference>
<evidence type="ECO:0000256" key="3">
    <source>
        <dbReference type="ARBA" id="ARBA00022723"/>
    </source>
</evidence>
<comment type="catalytic activity">
    <reaction evidence="8 9 10">
        <text>2-[(2R,5Z)-2-carboxy-4-methylthiazol-5(2H)-ylidene]ethyl phosphate + 4-amino-2-methyl-5-(diphosphooxymethyl)pyrimidine + 2 H(+) = thiamine phosphate + CO2 + diphosphate</text>
        <dbReference type="Rhea" id="RHEA:47844"/>
        <dbReference type="ChEBI" id="CHEBI:15378"/>
        <dbReference type="ChEBI" id="CHEBI:16526"/>
        <dbReference type="ChEBI" id="CHEBI:33019"/>
        <dbReference type="ChEBI" id="CHEBI:37575"/>
        <dbReference type="ChEBI" id="CHEBI:57841"/>
        <dbReference type="ChEBI" id="CHEBI:62899"/>
        <dbReference type="EC" id="2.5.1.3"/>
    </reaction>
</comment>
<evidence type="ECO:0000256" key="5">
    <source>
        <dbReference type="ARBA" id="ARBA00022977"/>
    </source>
</evidence>
<keyword evidence="5 9" id="KW-0784">Thiamine biosynthesis</keyword>
<comment type="similarity">
    <text evidence="9 10">Belongs to the thiamine-phosphate synthase family.</text>
</comment>